<dbReference type="PANTHER" id="PTHR12246">
    <property type="entry name" value="PALMITOYLTRANSFERASE ZDHHC16"/>
    <property type="match status" value="1"/>
</dbReference>
<reference evidence="10 11" key="1">
    <citation type="journal article" date="2008" name="Nature">
        <title>The Phaeodactylum genome reveals the evolutionary history of diatom genomes.</title>
        <authorList>
            <person name="Bowler C."/>
            <person name="Allen A.E."/>
            <person name="Badger J.H."/>
            <person name="Grimwood J."/>
            <person name="Jabbari K."/>
            <person name="Kuo A."/>
            <person name="Maheswari U."/>
            <person name="Martens C."/>
            <person name="Maumus F."/>
            <person name="Otillar R.P."/>
            <person name="Rayko E."/>
            <person name="Salamov A."/>
            <person name="Vandepoele K."/>
            <person name="Beszteri B."/>
            <person name="Gruber A."/>
            <person name="Heijde M."/>
            <person name="Katinka M."/>
            <person name="Mock T."/>
            <person name="Valentin K."/>
            <person name="Verret F."/>
            <person name="Berges J.A."/>
            <person name="Brownlee C."/>
            <person name="Cadoret J.P."/>
            <person name="Chiovitti A."/>
            <person name="Choi C.J."/>
            <person name="Coesel S."/>
            <person name="De Martino A."/>
            <person name="Detter J.C."/>
            <person name="Durkin C."/>
            <person name="Falciatore A."/>
            <person name="Fournet J."/>
            <person name="Haruta M."/>
            <person name="Huysman M.J."/>
            <person name="Jenkins B.D."/>
            <person name="Jiroutova K."/>
            <person name="Jorgensen R.E."/>
            <person name="Joubert Y."/>
            <person name="Kaplan A."/>
            <person name="Kroger N."/>
            <person name="Kroth P.G."/>
            <person name="La Roche J."/>
            <person name="Lindquist E."/>
            <person name="Lommer M."/>
            <person name="Martin-Jezequel V."/>
            <person name="Lopez P.J."/>
            <person name="Lucas S."/>
            <person name="Mangogna M."/>
            <person name="McGinnis K."/>
            <person name="Medlin L.K."/>
            <person name="Montsant A."/>
            <person name="Oudot-Le Secq M.P."/>
            <person name="Napoli C."/>
            <person name="Obornik M."/>
            <person name="Parker M.S."/>
            <person name="Petit J.L."/>
            <person name="Porcel B.M."/>
            <person name="Poulsen N."/>
            <person name="Robison M."/>
            <person name="Rychlewski L."/>
            <person name="Rynearson T.A."/>
            <person name="Schmutz J."/>
            <person name="Shapiro H."/>
            <person name="Siaut M."/>
            <person name="Stanley M."/>
            <person name="Sussman M.R."/>
            <person name="Taylor A.R."/>
            <person name="Vardi A."/>
            <person name="von Dassow P."/>
            <person name="Vyverman W."/>
            <person name="Willis A."/>
            <person name="Wyrwicz L.S."/>
            <person name="Rokhsar D.S."/>
            <person name="Weissenbach J."/>
            <person name="Armbrust E.V."/>
            <person name="Green B.R."/>
            <person name="Van de Peer Y."/>
            <person name="Grigoriev I.V."/>
        </authorList>
    </citation>
    <scope>NUCLEOTIDE SEQUENCE [LARGE SCALE GENOMIC DNA]</scope>
    <source>
        <strain evidence="10 11">CCAP 1055/1</strain>
    </source>
</reference>
<evidence type="ECO:0000256" key="5">
    <source>
        <dbReference type="ARBA" id="ARBA00023136"/>
    </source>
</evidence>
<dbReference type="KEGG" id="pti:PHATRDRAFT_45411"/>
<dbReference type="STRING" id="556484.B7FXL3"/>
<feature type="transmembrane region" description="Helical" evidence="7">
    <location>
        <begin position="288"/>
        <end position="311"/>
    </location>
</feature>
<dbReference type="InterPro" id="IPR039859">
    <property type="entry name" value="PFA4/ZDH16/20/ERF2-like"/>
</dbReference>
<evidence type="ECO:0000259" key="9">
    <source>
        <dbReference type="Pfam" id="PF01529"/>
    </source>
</evidence>
<dbReference type="Proteomes" id="UP000000759">
    <property type="component" value="Chromosome 7"/>
</dbReference>
<dbReference type="EC" id="2.3.1.225" evidence="7"/>
<feature type="domain" description="Palmitoyltransferase DHHC" evidence="9">
    <location>
        <begin position="197"/>
        <end position="323"/>
    </location>
</feature>
<organism evidence="10 11">
    <name type="scientific">Phaeodactylum tricornutum (strain CCAP 1055/1)</name>
    <dbReference type="NCBI Taxonomy" id="556484"/>
    <lineage>
        <taxon>Eukaryota</taxon>
        <taxon>Sar</taxon>
        <taxon>Stramenopiles</taxon>
        <taxon>Ochrophyta</taxon>
        <taxon>Bacillariophyta</taxon>
        <taxon>Bacillariophyceae</taxon>
        <taxon>Bacillariophycidae</taxon>
        <taxon>Naviculales</taxon>
        <taxon>Phaeodactylaceae</taxon>
        <taxon>Phaeodactylum</taxon>
    </lineage>
</organism>
<reference evidence="11" key="2">
    <citation type="submission" date="2008-08" db="EMBL/GenBank/DDBJ databases">
        <authorList>
            <consortium name="Diatom Consortium"/>
            <person name="Grigoriev I."/>
            <person name="Grimwood J."/>
            <person name="Kuo A."/>
            <person name="Otillar R.P."/>
            <person name="Salamov A."/>
            <person name="Detter J.C."/>
            <person name="Lindquist E."/>
            <person name="Shapiro H."/>
            <person name="Lucas S."/>
            <person name="Glavina del Rio T."/>
            <person name="Pitluck S."/>
            <person name="Rokhsar D."/>
            <person name="Bowler C."/>
        </authorList>
    </citation>
    <scope>GENOME REANNOTATION</scope>
    <source>
        <strain evidence="11">CCAP 1055/1</strain>
    </source>
</reference>
<keyword evidence="5 7" id="KW-0472">Membrane</keyword>
<name>B7FXL3_PHATC</name>
<comment type="catalytic activity">
    <reaction evidence="7">
        <text>L-cysteinyl-[protein] + hexadecanoyl-CoA = S-hexadecanoyl-L-cysteinyl-[protein] + CoA</text>
        <dbReference type="Rhea" id="RHEA:36683"/>
        <dbReference type="Rhea" id="RHEA-COMP:10131"/>
        <dbReference type="Rhea" id="RHEA-COMP:11032"/>
        <dbReference type="ChEBI" id="CHEBI:29950"/>
        <dbReference type="ChEBI" id="CHEBI:57287"/>
        <dbReference type="ChEBI" id="CHEBI:57379"/>
        <dbReference type="ChEBI" id="CHEBI:74151"/>
        <dbReference type="EC" id="2.3.1.225"/>
    </reaction>
</comment>
<comment type="subcellular location">
    <subcellularLocation>
        <location evidence="1">Membrane</location>
        <topology evidence="1">Multi-pass membrane protein</topology>
    </subcellularLocation>
</comment>
<evidence type="ECO:0000256" key="1">
    <source>
        <dbReference type="ARBA" id="ARBA00004141"/>
    </source>
</evidence>
<dbReference type="GO" id="GO:0019706">
    <property type="term" value="F:protein-cysteine S-palmitoyltransferase activity"/>
    <property type="evidence" value="ECO:0007669"/>
    <property type="project" value="UniProtKB-EC"/>
</dbReference>
<dbReference type="HOGENOM" id="CLU_684204_0_0_1"/>
<keyword evidence="4 7" id="KW-1133">Transmembrane helix</keyword>
<feature type="transmembrane region" description="Helical" evidence="7">
    <location>
        <begin position="245"/>
        <end position="268"/>
    </location>
</feature>
<dbReference type="RefSeq" id="XP_002179788.1">
    <property type="nucleotide sequence ID" value="XM_002179752.1"/>
</dbReference>
<evidence type="ECO:0000256" key="6">
    <source>
        <dbReference type="ARBA" id="ARBA00023315"/>
    </source>
</evidence>
<dbReference type="InterPro" id="IPR001594">
    <property type="entry name" value="Palmitoyltrfase_DHHC"/>
</dbReference>
<keyword evidence="11" id="KW-1185">Reference proteome</keyword>
<dbReference type="InParanoid" id="B7FXL3"/>
<dbReference type="PROSITE" id="PS50216">
    <property type="entry name" value="DHHC"/>
    <property type="match status" value="1"/>
</dbReference>
<dbReference type="EMBL" id="CM000610">
    <property type="protein sequence ID" value="EEC48774.1"/>
    <property type="molecule type" value="Genomic_DNA"/>
</dbReference>
<comment type="similarity">
    <text evidence="7">Belongs to the DHHC palmitoyltransferase family.</text>
</comment>
<dbReference type="AlphaFoldDB" id="B7FXL3"/>
<feature type="compositionally biased region" description="Low complexity" evidence="8">
    <location>
        <begin position="1"/>
        <end position="28"/>
    </location>
</feature>
<protein>
    <recommendedName>
        <fullName evidence="7">Palmitoyltransferase</fullName>
        <ecNumber evidence="7">2.3.1.225</ecNumber>
    </recommendedName>
</protein>
<gene>
    <name evidence="10" type="ORF">PHATRDRAFT_45411</name>
</gene>
<keyword evidence="3 7" id="KW-0812">Transmembrane</keyword>
<dbReference type="GO" id="GO:0016020">
    <property type="term" value="C:membrane"/>
    <property type="evidence" value="ECO:0007669"/>
    <property type="project" value="UniProtKB-SubCell"/>
</dbReference>
<dbReference type="OrthoDB" id="331948at2759"/>
<evidence type="ECO:0000313" key="11">
    <source>
        <dbReference type="Proteomes" id="UP000000759"/>
    </source>
</evidence>
<evidence type="ECO:0000313" key="10">
    <source>
        <dbReference type="EMBL" id="EEC48774.1"/>
    </source>
</evidence>
<evidence type="ECO:0000256" key="8">
    <source>
        <dbReference type="SAM" id="MobiDB-lite"/>
    </source>
</evidence>
<dbReference type="Pfam" id="PF01529">
    <property type="entry name" value="DHHC"/>
    <property type="match status" value="1"/>
</dbReference>
<dbReference type="eggNOG" id="KOG1311">
    <property type="taxonomic scope" value="Eukaryota"/>
</dbReference>
<keyword evidence="2 7" id="KW-0808">Transferase</keyword>
<keyword evidence="6 7" id="KW-0012">Acyltransferase</keyword>
<proteinExistence type="inferred from homology"/>
<evidence type="ECO:0000256" key="2">
    <source>
        <dbReference type="ARBA" id="ARBA00022679"/>
    </source>
</evidence>
<accession>B7FXL3</accession>
<dbReference type="GeneID" id="7200532"/>
<dbReference type="PaxDb" id="2850-Phatr45411"/>
<feature type="transmembrane region" description="Helical" evidence="7">
    <location>
        <begin position="132"/>
        <end position="163"/>
    </location>
</feature>
<comment type="domain">
    <text evidence="7">The DHHC domain is required for palmitoyltransferase activity.</text>
</comment>
<evidence type="ECO:0000256" key="4">
    <source>
        <dbReference type="ARBA" id="ARBA00022989"/>
    </source>
</evidence>
<evidence type="ECO:0000256" key="7">
    <source>
        <dbReference type="RuleBase" id="RU079119"/>
    </source>
</evidence>
<feature type="region of interest" description="Disordered" evidence="8">
    <location>
        <begin position="1"/>
        <end position="37"/>
    </location>
</feature>
<sequence length="406" mass="45837">MSNAQQQQQQLHPRRSSAAVGSRGASPRPNGTEPRDASRVYKRLNCLDCGYHPGKELLEYDYTYDEGPHNATGDRLKPQQPYPRIRERGEYYIDSYNDQPAGWTFGTNEQRRVNGIWFNSGDQAGSIMSCMVWVLLTYSALTVTLLAITGGIPVILGMIYNLLVAMSLACHAKTSLTDPGSVPIQAIPSERQRLLKDSHSMCGQCQTFKPPHSHHCRICNRCISRMDHHCPWMNNCVGVGNLKHFLLFLLYTWTAAAFALALFGWNYFFCADEFCIFHPIVVHLVRLMTLLAVGAFLFTSSMLMNVCYGIMTGIGTIDRLKKKATNTMSQSDEEPIPLVDVFGIAPYYTWCLPVDPIFADHDRVVGYTMPQRLDRERQFCEGQRPSVHHPHPALELPAYIQECLPV</sequence>
<evidence type="ECO:0000256" key="3">
    <source>
        <dbReference type="ARBA" id="ARBA00022692"/>
    </source>
</evidence>